<dbReference type="SFLD" id="SFLDG01017">
    <property type="entry name" value="Polyprenyl_Transferase_Like"/>
    <property type="match status" value="1"/>
</dbReference>
<keyword evidence="4" id="KW-0479">Metal-binding</keyword>
<dbReference type="Pfam" id="PF00348">
    <property type="entry name" value="polyprenyl_synt"/>
    <property type="match status" value="1"/>
</dbReference>
<reference evidence="7 8" key="1">
    <citation type="journal article" date="2017" name="Int. J. Syst. Evol. Microbiol.">
        <title>Arachidicoccus ginsenosidivorans sp. nov., with ginsenoside-converting activity isolated from ginseng cultivating soil.</title>
        <authorList>
            <person name="Siddiqi M.Z."/>
            <person name="Aslam Z."/>
            <person name="Im W.T."/>
        </authorList>
    </citation>
    <scope>NUCLEOTIDE SEQUENCE [LARGE SCALE GENOMIC DNA]</scope>
    <source>
        <strain evidence="7 8">Gsoil 809</strain>
    </source>
</reference>
<dbReference type="Gene3D" id="1.10.600.10">
    <property type="entry name" value="Farnesyl Diphosphate Synthase"/>
    <property type="match status" value="1"/>
</dbReference>
<organism evidence="7 8">
    <name type="scientific">Arachidicoccus ginsenosidivorans</name>
    <dbReference type="NCBI Taxonomy" id="496057"/>
    <lineage>
        <taxon>Bacteria</taxon>
        <taxon>Pseudomonadati</taxon>
        <taxon>Bacteroidota</taxon>
        <taxon>Chitinophagia</taxon>
        <taxon>Chitinophagales</taxon>
        <taxon>Chitinophagaceae</taxon>
        <taxon>Arachidicoccus</taxon>
    </lineage>
</organism>
<name>A0A5B8VMY8_9BACT</name>
<dbReference type="InterPro" id="IPR033749">
    <property type="entry name" value="Polyprenyl_synt_CS"/>
</dbReference>
<dbReference type="EMBL" id="CP042434">
    <property type="protein sequence ID" value="QEC72860.1"/>
    <property type="molecule type" value="Genomic_DNA"/>
</dbReference>
<evidence type="ECO:0000256" key="2">
    <source>
        <dbReference type="ARBA" id="ARBA00006706"/>
    </source>
</evidence>
<dbReference type="GO" id="GO:0046872">
    <property type="term" value="F:metal ion binding"/>
    <property type="evidence" value="ECO:0007669"/>
    <property type="project" value="UniProtKB-KW"/>
</dbReference>
<keyword evidence="8" id="KW-1185">Reference proteome</keyword>
<dbReference type="AlphaFoldDB" id="A0A5B8VMY8"/>
<dbReference type="PROSITE" id="PS00444">
    <property type="entry name" value="POLYPRENYL_SYNTHASE_2"/>
    <property type="match status" value="1"/>
</dbReference>
<evidence type="ECO:0000256" key="6">
    <source>
        <dbReference type="RuleBase" id="RU004466"/>
    </source>
</evidence>
<comment type="cofactor">
    <cofactor evidence="1">
        <name>Mg(2+)</name>
        <dbReference type="ChEBI" id="CHEBI:18420"/>
    </cofactor>
</comment>
<evidence type="ECO:0000256" key="3">
    <source>
        <dbReference type="ARBA" id="ARBA00022679"/>
    </source>
</evidence>
<dbReference type="OrthoDB" id="9805316at2"/>
<proteinExistence type="inferred from homology"/>
<dbReference type="PROSITE" id="PS00723">
    <property type="entry name" value="POLYPRENYL_SYNTHASE_1"/>
    <property type="match status" value="1"/>
</dbReference>
<keyword evidence="5" id="KW-0460">Magnesium</keyword>
<dbReference type="PANTHER" id="PTHR12001">
    <property type="entry name" value="GERANYLGERANYL PYROPHOSPHATE SYNTHASE"/>
    <property type="match status" value="1"/>
</dbReference>
<dbReference type="GO" id="GO:0008299">
    <property type="term" value="P:isoprenoid biosynthetic process"/>
    <property type="evidence" value="ECO:0007669"/>
    <property type="project" value="InterPro"/>
</dbReference>
<evidence type="ECO:0000313" key="8">
    <source>
        <dbReference type="Proteomes" id="UP000321291"/>
    </source>
</evidence>
<evidence type="ECO:0000256" key="5">
    <source>
        <dbReference type="ARBA" id="ARBA00022842"/>
    </source>
</evidence>
<dbReference type="GO" id="GO:0004659">
    <property type="term" value="F:prenyltransferase activity"/>
    <property type="evidence" value="ECO:0007669"/>
    <property type="project" value="InterPro"/>
</dbReference>
<evidence type="ECO:0000256" key="4">
    <source>
        <dbReference type="ARBA" id="ARBA00022723"/>
    </source>
</evidence>
<evidence type="ECO:0000256" key="1">
    <source>
        <dbReference type="ARBA" id="ARBA00001946"/>
    </source>
</evidence>
<dbReference type="InterPro" id="IPR008949">
    <property type="entry name" value="Isoprenoid_synthase_dom_sf"/>
</dbReference>
<dbReference type="RefSeq" id="WP_146784106.1">
    <property type="nucleotide sequence ID" value="NZ_CP042434.1"/>
</dbReference>
<keyword evidence="3 6" id="KW-0808">Transferase</keyword>
<dbReference type="KEGG" id="agi:FSB73_15400"/>
<dbReference type="SFLD" id="SFLDS00005">
    <property type="entry name" value="Isoprenoid_Synthase_Type_I"/>
    <property type="match status" value="1"/>
</dbReference>
<sequence>MYSFTELTNLFCQKFSHPQFPSQPAGLYEPASYFLGIGGKRIRPVACLMGNELFGEIHEDSWRIATAIELFHNFTLMHDDIMDKASLRRGQPTVHMRNGENTAILSGDVMLVQAYSQLEGICGDYMHWILKLFNQTAREVCEGQQYDMDYESVDMVSLEDYIQMIKLKTAVLLAASLKMGAIVGGATRHNCDRLYGFGKNLGIAFQLQDDFLDCFGDPEKFGKQVGGDILRNKKTCLLISARQMATGSDKEKLEELLAFQPATQSEEQDKITGVLDIYRKSGVEASCLELIQFYATKAMEHLEQIVVVSSRKQPLQDLANYLLHREY</sequence>
<dbReference type="InterPro" id="IPR000092">
    <property type="entry name" value="Polyprenyl_synt"/>
</dbReference>
<gene>
    <name evidence="7" type="ORF">FSB73_15400</name>
</gene>
<dbReference type="CDD" id="cd00685">
    <property type="entry name" value="Trans_IPPS_HT"/>
    <property type="match status" value="1"/>
</dbReference>
<dbReference type="SUPFAM" id="SSF48576">
    <property type="entry name" value="Terpenoid synthases"/>
    <property type="match status" value="1"/>
</dbReference>
<comment type="similarity">
    <text evidence="2 6">Belongs to the FPP/GGPP synthase family.</text>
</comment>
<evidence type="ECO:0000313" key="7">
    <source>
        <dbReference type="EMBL" id="QEC72860.1"/>
    </source>
</evidence>
<dbReference type="Proteomes" id="UP000321291">
    <property type="component" value="Chromosome"/>
</dbReference>
<accession>A0A5B8VMY8</accession>
<dbReference type="PANTHER" id="PTHR12001:SF85">
    <property type="entry name" value="SHORT CHAIN ISOPRENYL DIPHOSPHATE SYNTHASE"/>
    <property type="match status" value="1"/>
</dbReference>
<protein>
    <submittedName>
        <fullName evidence="7">Polyprenyl synthetase family protein</fullName>
    </submittedName>
</protein>